<evidence type="ECO:0000256" key="1">
    <source>
        <dbReference type="SAM" id="Phobius"/>
    </source>
</evidence>
<proteinExistence type="predicted"/>
<dbReference type="AlphaFoldDB" id="E6QRK7"/>
<comment type="caution">
    <text evidence="2">The sequence shown here is derived from an EMBL/GenBank/DDBJ whole genome shotgun (WGS) entry which is preliminary data.</text>
</comment>
<organism evidence="2">
    <name type="scientific">mine drainage metagenome</name>
    <dbReference type="NCBI Taxonomy" id="410659"/>
    <lineage>
        <taxon>unclassified sequences</taxon>
        <taxon>metagenomes</taxon>
        <taxon>ecological metagenomes</taxon>
    </lineage>
</organism>
<keyword evidence="1" id="KW-1133">Transmembrane helix</keyword>
<keyword evidence="1" id="KW-0472">Membrane</keyword>
<sequence>MEYACMAGGRDCADWIGLTNLTVSFSLALIIALRARQVSFAQWRLLISNLSKRLVSHPHEIFLPSGEPSELKHDDKN</sequence>
<dbReference type="EMBL" id="CABR01000056">
    <property type="protein sequence ID" value="CBI09879.1"/>
    <property type="molecule type" value="Genomic_DNA"/>
</dbReference>
<accession>E6QRK7</accession>
<dbReference type="InterPro" id="IPR011385">
    <property type="entry name" value="Site-sp_rcmbase"/>
</dbReference>
<dbReference type="Pfam" id="PF10136">
    <property type="entry name" value="SpecificRecomb"/>
    <property type="match status" value="1"/>
</dbReference>
<protein>
    <submittedName>
        <fullName evidence="2">Uncharacterized protein</fullName>
    </submittedName>
</protein>
<name>E6QRK7_9ZZZZ</name>
<reference evidence="2" key="1">
    <citation type="submission" date="2009-10" db="EMBL/GenBank/DDBJ databases">
        <title>Diversity of trophic interactions inside an arsenic-rich microbial ecosystem.</title>
        <authorList>
            <person name="Bertin P.N."/>
            <person name="Heinrich-Salmeron A."/>
            <person name="Pelletier E."/>
            <person name="Goulhen-Chollet F."/>
            <person name="Arsene-Ploetze F."/>
            <person name="Gallien S."/>
            <person name="Calteau A."/>
            <person name="Vallenet D."/>
            <person name="Casiot C."/>
            <person name="Chane-Woon-Ming B."/>
            <person name="Giloteaux L."/>
            <person name="Barakat M."/>
            <person name="Bonnefoy V."/>
            <person name="Bruneel O."/>
            <person name="Chandler M."/>
            <person name="Cleiss J."/>
            <person name="Duran R."/>
            <person name="Elbaz-Poulichet F."/>
            <person name="Fonknechten N."/>
            <person name="Lauga B."/>
            <person name="Mornico D."/>
            <person name="Ortet P."/>
            <person name="Schaeffer C."/>
            <person name="Siguier P."/>
            <person name="Alexander Thil Smith A."/>
            <person name="Van Dorsselaer A."/>
            <person name="Weissenbach J."/>
            <person name="Medigue C."/>
            <person name="Le Paslier D."/>
        </authorList>
    </citation>
    <scope>NUCLEOTIDE SEQUENCE</scope>
</reference>
<evidence type="ECO:0000313" key="2">
    <source>
        <dbReference type="EMBL" id="CBI09879.1"/>
    </source>
</evidence>
<gene>
    <name evidence="2" type="ORF">CARN7_0626</name>
</gene>
<feature type="transmembrane region" description="Helical" evidence="1">
    <location>
        <begin position="15"/>
        <end position="35"/>
    </location>
</feature>
<keyword evidence="1" id="KW-0812">Transmembrane</keyword>